<dbReference type="RefSeq" id="WP_179721471.1">
    <property type="nucleotide sequence ID" value="NZ_JACBZT010000001.1"/>
</dbReference>
<dbReference type="SUPFAM" id="SSF89796">
    <property type="entry name" value="CoA-transferase family III (CaiB/BaiF)"/>
    <property type="match status" value="2"/>
</dbReference>
<keyword evidence="4" id="KW-1185">Reference proteome</keyword>
<evidence type="ECO:0000256" key="2">
    <source>
        <dbReference type="SAM" id="MobiDB-lite"/>
    </source>
</evidence>
<keyword evidence="1 3" id="KW-0808">Transferase</keyword>
<dbReference type="InterPro" id="IPR023606">
    <property type="entry name" value="CoA-Trfase_III_dom_1_sf"/>
</dbReference>
<evidence type="ECO:0000313" key="4">
    <source>
        <dbReference type="Proteomes" id="UP000541969"/>
    </source>
</evidence>
<comment type="caution">
    <text evidence="3">The sequence shown here is derived from an EMBL/GenBank/DDBJ whole genome shotgun (WGS) entry which is preliminary data.</text>
</comment>
<dbReference type="PANTHER" id="PTHR48207">
    <property type="entry name" value="SUCCINATE--HYDROXYMETHYLGLUTARATE COA-TRANSFERASE"/>
    <property type="match status" value="1"/>
</dbReference>
<dbReference type="PANTHER" id="PTHR48207:SF4">
    <property type="entry name" value="BLL6097 PROTEIN"/>
    <property type="match status" value="1"/>
</dbReference>
<dbReference type="Gene3D" id="3.40.50.10540">
    <property type="entry name" value="Crotonobetainyl-coa:carnitine coa-transferase, domain 1"/>
    <property type="match status" value="2"/>
</dbReference>
<dbReference type="EMBL" id="JACBZT010000001">
    <property type="protein sequence ID" value="NYJ08688.1"/>
    <property type="molecule type" value="Genomic_DNA"/>
</dbReference>
<sequence length="799" mass="83967">MESTGTPAALPLAGLRVLECGDTLAAAYAGRLLSDLGAEVVKAERPEGDPLRALGPFVGGIPDADLSVSAAYFHAGKRSVLVTPPDDGELARLVTRADVVLRSTRDGVDWVPDELLADDRLLVVDVSSFGRIGRPGPHPTDDLLASAAAGLLSVNTWSLSDPTAGPLRYRGELASVHAACAAVLATLGALVERDRSGRGQRIDVSAQAAVSSVLATAMSRYGYTGTLPVRQGTRSVGPWGFYACADGTVLIQCTKDEEYRRLVELLGGPEWGELEIFATMADRDANSDVLDVFLGEALAAYPLEDFLAAAHRARVPAAPVHSGADVLAWDHLQARDSLHPVRVSDASRAAELPVPGPAWRFGGGGPAPRGPAPRLGESPAGSLWDDAATGAHEGRPPARRPLEGVRVIDLTWVWAGPYSTMQLAHLGAEVIRVETTTRVDVTRLLPPFADDVPGIDRSGYFNQYNQGKKSVALNLREPRGMQLLRQLVATADVVVDNMAAGSLARMGLPWEQMRELNPRLVAVSMTGFGESGPYADHMAYGSLIDALSGTAAANGPVGGGPADFVMSLPDPMAGVHTAIATVAAVRQARRTGVGTRVETAMLEACLAAFPQPVLYAAVGSAAPVIGNRDDERSPHGIFPCAGDDEWLVVSVADDDQWRALAAVVGGPELAADPRFADLRSRRVHESALEALVGEWAARQDAAKAADALRAAGVPAEQVLHVDEVFRSEPLLTRGHFTTHDHPVIGPRTLPGVPWVTSLSDMAPAAASPALGQHTREVLAGVLGLAESEIDELVAAGVTV</sequence>
<dbReference type="InterPro" id="IPR003673">
    <property type="entry name" value="CoA-Trfase_fam_III"/>
</dbReference>
<evidence type="ECO:0000256" key="1">
    <source>
        <dbReference type="ARBA" id="ARBA00022679"/>
    </source>
</evidence>
<name>A0A853CR92_9ACTN</name>
<dbReference type="InterPro" id="IPR050483">
    <property type="entry name" value="CoA-transferase_III_domain"/>
</dbReference>
<dbReference type="GO" id="GO:0008410">
    <property type="term" value="F:CoA-transferase activity"/>
    <property type="evidence" value="ECO:0007669"/>
    <property type="project" value="TreeGrafter"/>
</dbReference>
<protein>
    <submittedName>
        <fullName evidence="3">Crotonobetainyl-CoA:carnitine CoA-transferase CaiB-like acyl-CoA transferase</fullName>
    </submittedName>
</protein>
<feature type="region of interest" description="Disordered" evidence="2">
    <location>
        <begin position="357"/>
        <end position="399"/>
    </location>
</feature>
<dbReference type="Gene3D" id="3.30.1540.10">
    <property type="entry name" value="formyl-coa transferase, domain 3"/>
    <property type="match status" value="2"/>
</dbReference>
<dbReference type="Pfam" id="PF02515">
    <property type="entry name" value="CoA_transf_3"/>
    <property type="match status" value="2"/>
</dbReference>
<dbReference type="AlphaFoldDB" id="A0A853CR92"/>
<accession>A0A853CR92</accession>
<evidence type="ECO:0000313" key="3">
    <source>
        <dbReference type="EMBL" id="NYJ08688.1"/>
    </source>
</evidence>
<gene>
    <name evidence="3" type="ORF">GGQ55_004966</name>
</gene>
<reference evidence="3 4" key="1">
    <citation type="submission" date="2020-07" db="EMBL/GenBank/DDBJ databases">
        <title>Sequencing the genomes of 1000 actinobacteria strains.</title>
        <authorList>
            <person name="Klenk H.-P."/>
        </authorList>
    </citation>
    <scope>NUCLEOTIDE SEQUENCE [LARGE SCALE GENOMIC DNA]</scope>
    <source>
        <strain evidence="3 4">DSM 104001</strain>
    </source>
</reference>
<proteinExistence type="predicted"/>
<dbReference type="Proteomes" id="UP000541969">
    <property type="component" value="Unassembled WGS sequence"/>
</dbReference>
<dbReference type="InterPro" id="IPR044855">
    <property type="entry name" value="CoA-Trfase_III_dom3_sf"/>
</dbReference>
<organism evidence="3 4">
    <name type="scientific">Petropleomorpha daqingensis</name>
    <dbReference type="NCBI Taxonomy" id="2026353"/>
    <lineage>
        <taxon>Bacteria</taxon>
        <taxon>Bacillati</taxon>
        <taxon>Actinomycetota</taxon>
        <taxon>Actinomycetes</taxon>
        <taxon>Geodermatophilales</taxon>
        <taxon>Geodermatophilaceae</taxon>
        <taxon>Petropleomorpha</taxon>
    </lineage>
</organism>